<sequence length="360" mass="40636">MIVPEGWEFKKLGSVAELQRGFDLPSSKRVDGSIPIISSGGLTGFHNEFKAKAPGVVTGRYGSIGDVFYIKEDFWPLNTALWVKDFHSNDPEFIYYMLSNFDFKKFSDKTGVPGVNRNDLHIVKVGVPPYSEQRKIAQILSTWDKAIATTEKLIAASQQQKKALMQQLLTGKKRFAGFSEEWEEVELGKLLDYKQPTPYLVKSKDYSDEYATPVLTAGKTFILGYTNETVGIYQDDLPAIIFDDFTTASKFVDFPFKAKSSAMKILTAKKGFSIKYIFEAMQMLDYNVGGHQRHWISIFSNIIIQIPSLPEQQKIAAVLTAADQEIDALQSKLAHFQQEKKALMQQLLTGKRRVVLDSEQ</sequence>
<keyword evidence="3" id="KW-0238">DNA-binding</keyword>
<evidence type="ECO:0000256" key="4">
    <source>
        <dbReference type="SAM" id="Coils"/>
    </source>
</evidence>
<evidence type="ECO:0000313" key="6">
    <source>
        <dbReference type="EMBL" id="AWY02032.1"/>
    </source>
</evidence>
<dbReference type="PANTHER" id="PTHR30408">
    <property type="entry name" value="TYPE-1 RESTRICTION ENZYME ECOKI SPECIFICITY PROTEIN"/>
    <property type="match status" value="1"/>
</dbReference>
<feature type="domain" description="Type I restriction modification DNA specificity" evidence="5">
    <location>
        <begin position="180"/>
        <end position="329"/>
    </location>
</feature>
<dbReference type="GO" id="GO:0009307">
    <property type="term" value="P:DNA restriction-modification system"/>
    <property type="evidence" value="ECO:0007669"/>
    <property type="project" value="UniProtKB-KW"/>
</dbReference>
<dbReference type="RefSeq" id="WP_112141050.1">
    <property type="nucleotide sequence ID" value="NZ_CP016181.1"/>
</dbReference>
<dbReference type="GO" id="GO:0004519">
    <property type="term" value="F:endonuclease activity"/>
    <property type="evidence" value="ECO:0007669"/>
    <property type="project" value="UniProtKB-KW"/>
</dbReference>
<dbReference type="OrthoDB" id="398435at2"/>
<protein>
    <submittedName>
        <fullName evidence="6">Type I restriction endonuclease subunit S</fullName>
    </submittedName>
</protein>
<evidence type="ECO:0000259" key="5">
    <source>
        <dbReference type="Pfam" id="PF01420"/>
    </source>
</evidence>
<dbReference type="EMBL" id="CP016181">
    <property type="protein sequence ID" value="AWY02032.1"/>
    <property type="molecule type" value="Genomic_DNA"/>
</dbReference>
<keyword evidence="4" id="KW-0175">Coiled coil</keyword>
<gene>
    <name evidence="6" type="ORF">A8139_20385</name>
</gene>
<dbReference type="Gene3D" id="1.10.287.1120">
    <property type="entry name" value="Bipartite methylase S protein"/>
    <property type="match status" value="2"/>
</dbReference>
<dbReference type="GO" id="GO:0003677">
    <property type="term" value="F:DNA binding"/>
    <property type="evidence" value="ECO:0007669"/>
    <property type="project" value="UniProtKB-KW"/>
</dbReference>
<proteinExistence type="inferred from homology"/>
<dbReference type="AlphaFoldDB" id="A0A2Z4PWN6"/>
<dbReference type="REBASE" id="253874">
    <property type="entry name" value="S.MprAceLII"/>
</dbReference>
<organism evidence="6 7">
    <name type="scientific">Marinomonas primoryensis</name>
    <dbReference type="NCBI Taxonomy" id="178399"/>
    <lineage>
        <taxon>Bacteria</taxon>
        <taxon>Pseudomonadati</taxon>
        <taxon>Pseudomonadota</taxon>
        <taxon>Gammaproteobacteria</taxon>
        <taxon>Oceanospirillales</taxon>
        <taxon>Oceanospirillaceae</taxon>
        <taxon>Marinomonas</taxon>
    </lineage>
</organism>
<comment type="similarity">
    <text evidence="1">Belongs to the type-I restriction system S methylase family.</text>
</comment>
<dbReference type="InterPro" id="IPR000055">
    <property type="entry name" value="Restrct_endonuc_typeI_TRD"/>
</dbReference>
<keyword evidence="6" id="KW-0378">Hydrolase</keyword>
<evidence type="ECO:0000256" key="2">
    <source>
        <dbReference type="ARBA" id="ARBA00022747"/>
    </source>
</evidence>
<dbReference type="InterPro" id="IPR052021">
    <property type="entry name" value="Type-I_RS_S_subunit"/>
</dbReference>
<evidence type="ECO:0000256" key="1">
    <source>
        <dbReference type="ARBA" id="ARBA00010923"/>
    </source>
</evidence>
<name>A0A2Z4PWN6_9GAMM</name>
<keyword evidence="2" id="KW-0680">Restriction system</keyword>
<evidence type="ECO:0000313" key="7">
    <source>
        <dbReference type="Proteomes" id="UP000249898"/>
    </source>
</evidence>
<keyword evidence="6" id="KW-0255">Endonuclease</keyword>
<dbReference type="InterPro" id="IPR044946">
    <property type="entry name" value="Restrct_endonuc_typeI_TRD_sf"/>
</dbReference>
<feature type="coiled-coil region" evidence="4">
    <location>
        <begin position="319"/>
        <end position="346"/>
    </location>
</feature>
<keyword evidence="6" id="KW-0540">Nuclease</keyword>
<dbReference type="Gene3D" id="3.90.220.20">
    <property type="entry name" value="DNA methylase specificity domains"/>
    <property type="match status" value="1"/>
</dbReference>
<dbReference type="Pfam" id="PF01420">
    <property type="entry name" value="Methylase_S"/>
    <property type="match status" value="2"/>
</dbReference>
<dbReference type="CDD" id="cd17274">
    <property type="entry name" value="RMtype1_S_Eco540ANI-TRD1-CR1_like"/>
    <property type="match status" value="1"/>
</dbReference>
<dbReference type="SUPFAM" id="SSF116734">
    <property type="entry name" value="DNA methylase specificity domain"/>
    <property type="match status" value="2"/>
</dbReference>
<dbReference type="CDD" id="cd17267">
    <property type="entry name" value="RMtype1_S_EcoAO83I-TRD1-CR1_like"/>
    <property type="match status" value="1"/>
</dbReference>
<feature type="domain" description="Type I restriction modification DNA specificity" evidence="5">
    <location>
        <begin position="4"/>
        <end position="155"/>
    </location>
</feature>
<dbReference type="PANTHER" id="PTHR30408:SF12">
    <property type="entry name" value="TYPE I RESTRICTION ENZYME MJAVIII SPECIFICITY SUBUNIT"/>
    <property type="match status" value="1"/>
</dbReference>
<reference evidence="6 7" key="1">
    <citation type="submission" date="2016-06" db="EMBL/GenBank/DDBJ databases">
        <title>The sequenced genome of the ice-adhering bacterium Marinomonas primoryensis, from Antarctica.</title>
        <authorList>
            <person name="Graham L."/>
            <person name="Vance T.D.R."/>
            <person name="Davies P.L."/>
        </authorList>
    </citation>
    <scope>NUCLEOTIDE SEQUENCE [LARGE SCALE GENOMIC DNA]</scope>
    <source>
        <strain evidence="6 7">AceL</strain>
    </source>
</reference>
<dbReference type="Proteomes" id="UP000249898">
    <property type="component" value="Chromosome"/>
</dbReference>
<evidence type="ECO:0000256" key="3">
    <source>
        <dbReference type="ARBA" id="ARBA00023125"/>
    </source>
</evidence>
<accession>A0A2Z4PWN6</accession>